<evidence type="ECO:0000256" key="2">
    <source>
        <dbReference type="ARBA" id="ARBA00022691"/>
    </source>
</evidence>
<dbReference type="Proteomes" id="UP000314011">
    <property type="component" value="Unassembled WGS sequence"/>
</dbReference>
<dbReference type="EMBL" id="VFFF01000002">
    <property type="protein sequence ID" value="TNY31635.1"/>
    <property type="molecule type" value="Genomic_DNA"/>
</dbReference>
<dbReference type="PANTHER" id="PTHR47739">
    <property type="entry name" value="TRNA1(VAL) (ADENINE(37)-N6)-METHYLTRANSFERASE"/>
    <property type="match status" value="1"/>
</dbReference>
<dbReference type="InterPro" id="IPR050210">
    <property type="entry name" value="tRNA_Adenine-N(6)_MTase"/>
</dbReference>
<dbReference type="Pfam" id="PF05175">
    <property type="entry name" value="MTS"/>
    <property type="match status" value="1"/>
</dbReference>
<dbReference type="PANTHER" id="PTHR47739:SF1">
    <property type="entry name" value="TRNA1(VAL) (ADENINE(37)-N6)-METHYLTRANSFERASE"/>
    <property type="match status" value="1"/>
</dbReference>
<name>A0A5C5GA27_9RHOB</name>
<dbReference type="InterPro" id="IPR007848">
    <property type="entry name" value="Small_mtfrase_dom"/>
</dbReference>
<dbReference type="GO" id="GO:0032259">
    <property type="term" value="P:methylation"/>
    <property type="evidence" value="ECO:0007669"/>
    <property type="project" value="UniProtKB-KW"/>
</dbReference>
<evidence type="ECO:0000256" key="1">
    <source>
        <dbReference type="ARBA" id="ARBA00022603"/>
    </source>
</evidence>
<protein>
    <submittedName>
        <fullName evidence="4">Methyltransferase</fullName>
    </submittedName>
</protein>
<keyword evidence="1 4" id="KW-0489">Methyltransferase</keyword>
<evidence type="ECO:0000313" key="5">
    <source>
        <dbReference type="Proteomes" id="UP000314011"/>
    </source>
</evidence>
<keyword evidence="5" id="KW-1185">Reference proteome</keyword>
<evidence type="ECO:0000259" key="3">
    <source>
        <dbReference type="Pfam" id="PF05175"/>
    </source>
</evidence>
<keyword evidence="4" id="KW-0808">Transferase</keyword>
<reference evidence="4 5" key="1">
    <citation type="submission" date="2019-06" db="EMBL/GenBank/DDBJ databases">
        <title>Genome of new Rhodobacteraceae sp. SM1903.</title>
        <authorList>
            <person name="Ren X."/>
        </authorList>
    </citation>
    <scope>NUCLEOTIDE SEQUENCE [LARGE SCALE GENOMIC DNA]</scope>
    <source>
        <strain evidence="4 5">SM1903</strain>
    </source>
</reference>
<dbReference type="InterPro" id="IPR029063">
    <property type="entry name" value="SAM-dependent_MTases_sf"/>
</dbReference>
<feature type="domain" description="Methyltransferase small" evidence="3">
    <location>
        <begin position="40"/>
        <end position="194"/>
    </location>
</feature>
<gene>
    <name evidence="4" type="ORF">FHY64_16655</name>
</gene>
<dbReference type="GO" id="GO:0008168">
    <property type="term" value="F:methyltransferase activity"/>
    <property type="evidence" value="ECO:0007669"/>
    <property type="project" value="UniProtKB-KW"/>
</dbReference>
<sequence length="259" mass="28023">MTSSFEPAPEVPLTCDAFLGGRLRIWQPAQGYRAGVDPILLAAAVRALPGQSVLELGCGVGTAILALASRIPGARCDALEIQPFYADLARRNAVENGLALNVAVGDVAQPPVEVRSHSYDQVLMNPPYFESRFGTGSADTGRDVALRGPAPMAAWIETAVRRLSPKGELTLIQRIERLPETLAALDSRMGRVQVLPLAARADRAPHLFILKARKGARTPFELCPPLVMHDGARHLQDGDDYRPEIRAVLREGAELSFPH</sequence>
<dbReference type="RefSeq" id="WP_140196789.1">
    <property type="nucleotide sequence ID" value="NZ_VFFF01000002.1"/>
</dbReference>
<accession>A0A5C5GA27</accession>
<evidence type="ECO:0000313" key="4">
    <source>
        <dbReference type="EMBL" id="TNY31635.1"/>
    </source>
</evidence>
<dbReference type="SUPFAM" id="SSF53335">
    <property type="entry name" value="S-adenosyl-L-methionine-dependent methyltransferases"/>
    <property type="match status" value="1"/>
</dbReference>
<proteinExistence type="predicted"/>
<comment type="caution">
    <text evidence="4">The sequence shown here is derived from an EMBL/GenBank/DDBJ whole genome shotgun (WGS) entry which is preliminary data.</text>
</comment>
<dbReference type="AlphaFoldDB" id="A0A5C5GA27"/>
<dbReference type="OrthoDB" id="5489421at2"/>
<dbReference type="CDD" id="cd02440">
    <property type="entry name" value="AdoMet_MTases"/>
    <property type="match status" value="1"/>
</dbReference>
<keyword evidence="2" id="KW-0949">S-adenosyl-L-methionine</keyword>
<dbReference type="Gene3D" id="3.40.50.150">
    <property type="entry name" value="Vaccinia Virus protein VP39"/>
    <property type="match status" value="1"/>
</dbReference>
<organism evidence="4 5">
    <name type="scientific">Pelagovum pacificum</name>
    <dbReference type="NCBI Taxonomy" id="2588711"/>
    <lineage>
        <taxon>Bacteria</taxon>
        <taxon>Pseudomonadati</taxon>
        <taxon>Pseudomonadota</taxon>
        <taxon>Alphaproteobacteria</taxon>
        <taxon>Rhodobacterales</taxon>
        <taxon>Paracoccaceae</taxon>
        <taxon>Pelagovum</taxon>
    </lineage>
</organism>